<dbReference type="GO" id="GO:0016787">
    <property type="term" value="F:hydrolase activity"/>
    <property type="evidence" value="ECO:0007669"/>
    <property type="project" value="UniProtKB-KW"/>
</dbReference>
<comment type="domain">
    <text evidence="7">The Q motif is unique to and characteristic of the DEAD box family of RNA helicases and controls ATP binding and hydrolysis.</text>
</comment>
<comment type="function">
    <text evidence="7">RNA helicase.</text>
</comment>
<dbReference type="SMART" id="SM00490">
    <property type="entry name" value="HELICc"/>
    <property type="match status" value="1"/>
</dbReference>
<feature type="compositionally biased region" description="Low complexity" evidence="8">
    <location>
        <begin position="556"/>
        <end position="580"/>
    </location>
</feature>
<feature type="compositionally biased region" description="Basic residues" evidence="8">
    <location>
        <begin position="114"/>
        <end position="125"/>
    </location>
</feature>
<protein>
    <recommendedName>
        <fullName evidence="7">ATP-dependent RNA helicase</fullName>
        <ecNumber evidence="7">3.6.4.13</ecNumber>
    </recommendedName>
</protein>
<keyword evidence="4 6" id="KW-0067">ATP-binding</keyword>
<dbReference type="PROSITE" id="PS51192">
    <property type="entry name" value="HELICASE_ATP_BIND_1"/>
    <property type="match status" value="1"/>
</dbReference>
<evidence type="ECO:0000256" key="2">
    <source>
        <dbReference type="ARBA" id="ARBA00022801"/>
    </source>
</evidence>
<feature type="domain" description="Helicase ATP-binding" evidence="9">
    <location>
        <begin position="255"/>
        <end position="502"/>
    </location>
</feature>
<evidence type="ECO:0000256" key="6">
    <source>
        <dbReference type="RuleBase" id="RU000492"/>
    </source>
</evidence>
<dbReference type="PANTHER" id="PTHR24031">
    <property type="entry name" value="RNA HELICASE"/>
    <property type="match status" value="1"/>
</dbReference>
<feature type="compositionally biased region" description="Acidic residues" evidence="8">
    <location>
        <begin position="168"/>
        <end position="180"/>
    </location>
</feature>
<gene>
    <name evidence="11" type="ORF">QBC32DRAFT_238174</name>
</gene>
<evidence type="ECO:0000313" key="12">
    <source>
        <dbReference type="Proteomes" id="UP001303222"/>
    </source>
</evidence>
<dbReference type="PROSITE" id="PS00039">
    <property type="entry name" value="DEAD_ATP_HELICASE"/>
    <property type="match status" value="1"/>
</dbReference>
<dbReference type="GO" id="GO:0003724">
    <property type="term" value="F:RNA helicase activity"/>
    <property type="evidence" value="ECO:0007669"/>
    <property type="project" value="UniProtKB-EC"/>
</dbReference>
<keyword evidence="12" id="KW-1185">Reference proteome</keyword>
<dbReference type="CDD" id="cd18787">
    <property type="entry name" value="SF2_C_DEAD"/>
    <property type="match status" value="1"/>
</dbReference>
<dbReference type="SMART" id="SM00487">
    <property type="entry name" value="DEXDc"/>
    <property type="match status" value="1"/>
</dbReference>
<comment type="similarity">
    <text evidence="6">Belongs to the DEAD box helicase family.</text>
</comment>
<feature type="region of interest" description="Disordered" evidence="8">
    <location>
        <begin position="1"/>
        <end position="143"/>
    </location>
</feature>
<name>A0AAN6NTQ5_9PEZI</name>
<feature type="compositionally biased region" description="Pro residues" evidence="8">
    <location>
        <begin position="1"/>
        <end position="11"/>
    </location>
</feature>
<proteinExistence type="inferred from homology"/>
<dbReference type="Pfam" id="PF00271">
    <property type="entry name" value="Helicase_C"/>
    <property type="match status" value="1"/>
</dbReference>
<feature type="compositionally biased region" description="Low complexity" evidence="8">
    <location>
        <begin position="12"/>
        <end position="33"/>
    </location>
</feature>
<organism evidence="11 12">
    <name type="scientific">Pseudoneurospora amorphoporcata</name>
    <dbReference type="NCBI Taxonomy" id="241081"/>
    <lineage>
        <taxon>Eukaryota</taxon>
        <taxon>Fungi</taxon>
        <taxon>Dikarya</taxon>
        <taxon>Ascomycota</taxon>
        <taxon>Pezizomycotina</taxon>
        <taxon>Sordariomycetes</taxon>
        <taxon>Sordariomycetidae</taxon>
        <taxon>Sordariales</taxon>
        <taxon>Sordariaceae</taxon>
        <taxon>Pseudoneurospora</taxon>
    </lineage>
</organism>
<dbReference type="Pfam" id="PF00270">
    <property type="entry name" value="DEAD"/>
    <property type="match status" value="2"/>
</dbReference>
<feature type="region of interest" description="Disordered" evidence="8">
    <location>
        <begin position="755"/>
        <end position="776"/>
    </location>
</feature>
<dbReference type="EMBL" id="MU859136">
    <property type="protein sequence ID" value="KAK3951879.1"/>
    <property type="molecule type" value="Genomic_DNA"/>
</dbReference>
<dbReference type="SUPFAM" id="SSF52540">
    <property type="entry name" value="P-loop containing nucleoside triphosphate hydrolases"/>
    <property type="match status" value="1"/>
</dbReference>
<comment type="caution">
    <text evidence="11">The sequence shown here is derived from an EMBL/GenBank/DDBJ whole genome shotgun (WGS) entry which is preliminary data.</text>
</comment>
<dbReference type="InterPro" id="IPR011545">
    <property type="entry name" value="DEAD/DEAH_box_helicase_dom"/>
</dbReference>
<reference evidence="11" key="2">
    <citation type="submission" date="2023-06" db="EMBL/GenBank/DDBJ databases">
        <authorList>
            <consortium name="Lawrence Berkeley National Laboratory"/>
            <person name="Mondo S.J."/>
            <person name="Hensen N."/>
            <person name="Bonometti L."/>
            <person name="Westerberg I."/>
            <person name="Brannstrom I.O."/>
            <person name="Guillou S."/>
            <person name="Cros-Aarteil S."/>
            <person name="Calhoun S."/>
            <person name="Haridas S."/>
            <person name="Kuo A."/>
            <person name="Pangilinan J."/>
            <person name="Riley R."/>
            <person name="Labutti K."/>
            <person name="Andreopoulos B."/>
            <person name="Lipzen A."/>
            <person name="Chen C."/>
            <person name="Yanf M."/>
            <person name="Daum C."/>
            <person name="Ng V."/>
            <person name="Clum A."/>
            <person name="Steindorff A."/>
            <person name="Ohm R."/>
            <person name="Martin F."/>
            <person name="Silar P."/>
            <person name="Natvig D."/>
            <person name="Lalanne C."/>
            <person name="Gautier V."/>
            <person name="Ament-Velasquez S.L."/>
            <person name="Kruys A."/>
            <person name="Hutchinson M.I."/>
            <person name="Powell A.J."/>
            <person name="Barry K."/>
            <person name="Miller A.N."/>
            <person name="Grigoriev I.V."/>
            <person name="Debuchy R."/>
            <person name="Gladieux P."/>
            <person name="Thoren M.H."/>
            <person name="Johannesson H."/>
        </authorList>
    </citation>
    <scope>NUCLEOTIDE SEQUENCE</scope>
    <source>
        <strain evidence="11">CBS 626.80</strain>
    </source>
</reference>
<keyword evidence="2 6" id="KW-0378">Hydrolase</keyword>
<dbReference type="InterPro" id="IPR000629">
    <property type="entry name" value="RNA-helicase_DEAD-box_CS"/>
</dbReference>
<dbReference type="Proteomes" id="UP001303222">
    <property type="component" value="Unassembled WGS sequence"/>
</dbReference>
<evidence type="ECO:0000313" key="11">
    <source>
        <dbReference type="EMBL" id="KAK3951879.1"/>
    </source>
</evidence>
<keyword evidence="3 6" id="KW-0347">Helicase</keyword>
<evidence type="ECO:0000256" key="5">
    <source>
        <dbReference type="ARBA" id="ARBA00022884"/>
    </source>
</evidence>
<dbReference type="GO" id="GO:0005524">
    <property type="term" value="F:ATP binding"/>
    <property type="evidence" value="ECO:0007669"/>
    <property type="project" value="UniProtKB-UniRule"/>
</dbReference>
<reference evidence="11" key="1">
    <citation type="journal article" date="2023" name="Mol. Phylogenet. Evol.">
        <title>Genome-scale phylogeny and comparative genomics of the fungal order Sordariales.</title>
        <authorList>
            <person name="Hensen N."/>
            <person name="Bonometti L."/>
            <person name="Westerberg I."/>
            <person name="Brannstrom I.O."/>
            <person name="Guillou S."/>
            <person name="Cros-Aarteil S."/>
            <person name="Calhoun S."/>
            <person name="Haridas S."/>
            <person name="Kuo A."/>
            <person name="Mondo S."/>
            <person name="Pangilinan J."/>
            <person name="Riley R."/>
            <person name="LaButti K."/>
            <person name="Andreopoulos B."/>
            <person name="Lipzen A."/>
            <person name="Chen C."/>
            <person name="Yan M."/>
            <person name="Daum C."/>
            <person name="Ng V."/>
            <person name="Clum A."/>
            <person name="Steindorff A."/>
            <person name="Ohm R.A."/>
            <person name="Martin F."/>
            <person name="Silar P."/>
            <person name="Natvig D.O."/>
            <person name="Lalanne C."/>
            <person name="Gautier V."/>
            <person name="Ament-Velasquez S.L."/>
            <person name="Kruys A."/>
            <person name="Hutchinson M.I."/>
            <person name="Powell A.J."/>
            <person name="Barry K."/>
            <person name="Miller A.N."/>
            <person name="Grigoriev I.V."/>
            <person name="Debuchy R."/>
            <person name="Gladieux P."/>
            <person name="Hiltunen Thoren M."/>
            <person name="Johannesson H."/>
        </authorList>
    </citation>
    <scope>NUCLEOTIDE SEQUENCE</scope>
    <source>
        <strain evidence="11">CBS 626.80</strain>
    </source>
</reference>
<feature type="compositionally biased region" description="Basic and acidic residues" evidence="8">
    <location>
        <begin position="75"/>
        <end position="104"/>
    </location>
</feature>
<sequence>MYNRYIPPPKPAGGAAAPVSSQPPVSQAPAQPARIVFGDDDFVANSNNQQKATPEEPVQQVEEEPKSKSKKSNKKQRDTDNDAEEPPRKKTKTDNDEQQQKDETEAQPEPIKKEPKKPKREKKKKESVLETPAADLQDDQQIRQRHRSVFEKVDKALKLKEELQGNDDKEETTPEPEEPVYDLGPLPQPAPVVVDPSRLTYETLPPWLANPIRVTTDTRKPFTDLGISAEAAKVLATKGFKDAFAVQTAALPLLLPNPDLQGDVVVAAPTGSGKTLAYVLPMVQDIALSQTTKLRGVIVLPTRDLVQQVQAACEACAAAFAFAGRNADGKRVKVGTAMGNRPFKEEQAVIMGMEQKYDPKGYQKWLERQKQLVDLDGDSDQEEEDLDLHLKRPLPYHVIQHVPKVDILICTPGRLVEHITKTKGFTLDYVRWLVVDEADKLLAQDFQQWLDVVNEKLAVSKPGARAFAANNKTGPRKVILSATMTRDITLLNGLKLSRPKLVVLEGAKAGDLAIPATLKEYAIKIAEPSLKPLYLVDLLQSKYMVPVNGPETTAGSESSDSSSSSDPSDSDSSSSSSSSSEAEPKTTRKSKALTKPTTSSAKSPFPTTALIFTTSNTSALRLSRLLTLLLPPSFTPLIGTLTSSTPTSHRQRTLRAFTSQKLRILVASDLVSRGIDLSNLDHVINYDLPLSETSYVHRVGRTARAGRKGKAWTLVEFSEARRFWREFVGEGQGAVCNVKRAEGRRVERVRVTEGMMEEGKNGEKGEKKKNGGFSEERVKELEKALEMLRVEATKRG</sequence>
<dbReference type="InterPro" id="IPR014001">
    <property type="entry name" value="Helicase_ATP-bd"/>
</dbReference>
<dbReference type="PROSITE" id="PS51194">
    <property type="entry name" value="HELICASE_CTER"/>
    <property type="match status" value="1"/>
</dbReference>
<evidence type="ECO:0000256" key="1">
    <source>
        <dbReference type="ARBA" id="ARBA00022741"/>
    </source>
</evidence>
<evidence type="ECO:0000256" key="7">
    <source>
        <dbReference type="RuleBase" id="RU365068"/>
    </source>
</evidence>
<accession>A0AAN6NTQ5</accession>
<feature type="region of interest" description="Disordered" evidence="8">
    <location>
        <begin position="549"/>
        <end position="602"/>
    </location>
</feature>
<dbReference type="GO" id="GO:0003723">
    <property type="term" value="F:RNA binding"/>
    <property type="evidence" value="ECO:0007669"/>
    <property type="project" value="UniProtKB-UniRule"/>
</dbReference>
<dbReference type="AlphaFoldDB" id="A0AAN6NTQ5"/>
<dbReference type="Gene3D" id="3.40.50.300">
    <property type="entry name" value="P-loop containing nucleotide triphosphate hydrolases"/>
    <property type="match status" value="2"/>
</dbReference>
<feature type="domain" description="Helicase C-terminal" evidence="10">
    <location>
        <begin position="589"/>
        <end position="757"/>
    </location>
</feature>
<evidence type="ECO:0000256" key="8">
    <source>
        <dbReference type="SAM" id="MobiDB-lite"/>
    </source>
</evidence>
<dbReference type="InterPro" id="IPR027417">
    <property type="entry name" value="P-loop_NTPase"/>
</dbReference>
<feature type="region of interest" description="Disordered" evidence="8">
    <location>
        <begin position="160"/>
        <end position="188"/>
    </location>
</feature>
<evidence type="ECO:0000256" key="4">
    <source>
        <dbReference type="ARBA" id="ARBA00022840"/>
    </source>
</evidence>
<keyword evidence="1 6" id="KW-0547">Nucleotide-binding</keyword>
<evidence type="ECO:0000259" key="10">
    <source>
        <dbReference type="PROSITE" id="PS51194"/>
    </source>
</evidence>
<evidence type="ECO:0000256" key="3">
    <source>
        <dbReference type="ARBA" id="ARBA00022806"/>
    </source>
</evidence>
<dbReference type="EC" id="3.6.4.13" evidence="7"/>
<dbReference type="InterPro" id="IPR001650">
    <property type="entry name" value="Helicase_C-like"/>
</dbReference>
<keyword evidence="5 7" id="KW-0694">RNA-binding</keyword>
<evidence type="ECO:0000259" key="9">
    <source>
        <dbReference type="PROSITE" id="PS51192"/>
    </source>
</evidence>
<comment type="catalytic activity">
    <reaction evidence="7">
        <text>ATP + H2O = ADP + phosphate + H(+)</text>
        <dbReference type="Rhea" id="RHEA:13065"/>
        <dbReference type="ChEBI" id="CHEBI:15377"/>
        <dbReference type="ChEBI" id="CHEBI:15378"/>
        <dbReference type="ChEBI" id="CHEBI:30616"/>
        <dbReference type="ChEBI" id="CHEBI:43474"/>
        <dbReference type="ChEBI" id="CHEBI:456216"/>
        <dbReference type="EC" id="3.6.4.13"/>
    </reaction>
</comment>